<dbReference type="InterPro" id="IPR036259">
    <property type="entry name" value="MFS_trans_sf"/>
</dbReference>
<evidence type="ECO:0000259" key="7">
    <source>
        <dbReference type="PROSITE" id="PS50850"/>
    </source>
</evidence>
<dbReference type="CDD" id="cd17485">
    <property type="entry name" value="MFS_MFSD3"/>
    <property type="match status" value="1"/>
</dbReference>
<dbReference type="Pfam" id="PF07690">
    <property type="entry name" value="MFS_1"/>
    <property type="match status" value="2"/>
</dbReference>
<sequence>MISSAERWRRFGILSALYFAQGVPFGLFSQAVPSILRQGNVSLQVIGLTSLLAAPWALKFLWSPWLDRAPFWAPGHRRRGWLIPIQSLVVLALVILAFVDPWKTPEALMAMVLVVNFLNASQDIPTDGLAVDILPAEERGRGNGIQVGGYRLGMLVGGAATLWVIDAFGWQTGLLATAFVAALCVVPIIFMKEPESLGIERKIGLGSGLGSMWKFLSNRAVLRFIGLIAAFKLGDALANGMIKPMLIDLGLSLGDIGRISGGIGFSAALAGTVAGAFLADRLTRNRALMVTAIFQAIGALIYVGVLGGEVNLTFIAIAIGVENFLGSVATVVLFACMMDWSDSDNSGMNYTVLASAVVAVQGVGSILSGFSASGLGYTMHHVVAGVIALVGGLLAAKMYRV</sequence>
<evidence type="ECO:0000313" key="9">
    <source>
        <dbReference type="Proteomes" id="UP000321595"/>
    </source>
</evidence>
<name>A0A5B8XQ63_9DELT</name>
<keyword evidence="4 6" id="KW-1133">Transmembrane helix</keyword>
<feature type="transmembrane region" description="Helical" evidence="6">
    <location>
        <begin position="262"/>
        <end position="280"/>
    </location>
</feature>
<dbReference type="PROSITE" id="PS50850">
    <property type="entry name" value="MFS"/>
    <property type="match status" value="1"/>
</dbReference>
<feature type="domain" description="Major facilitator superfamily (MFS) profile" evidence="7">
    <location>
        <begin position="10"/>
        <end position="401"/>
    </location>
</feature>
<feature type="transmembrane region" description="Helical" evidence="6">
    <location>
        <begin position="168"/>
        <end position="191"/>
    </location>
</feature>
<dbReference type="RefSeq" id="WP_146959382.1">
    <property type="nucleotide sequence ID" value="NZ_CP042467.1"/>
</dbReference>
<reference evidence="8 9" key="1">
    <citation type="submission" date="2019-08" db="EMBL/GenBank/DDBJ databases">
        <authorList>
            <person name="Liang Q."/>
        </authorList>
    </citation>
    <scope>NUCLEOTIDE SEQUENCE [LARGE SCALE GENOMIC DNA]</scope>
    <source>
        <strain evidence="8 9">V1718</strain>
    </source>
</reference>
<dbReference type="InterPro" id="IPR020846">
    <property type="entry name" value="MFS_dom"/>
</dbReference>
<feature type="transmembrane region" description="Helical" evidence="6">
    <location>
        <begin position="220"/>
        <end position="242"/>
    </location>
</feature>
<dbReference type="AlphaFoldDB" id="A0A5B8XQ63"/>
<dbReference type="PANTHER" id="PTHR12778:SF10">
    <property type="entry name" value="MAJOR FACILITATOR SUPERFAMILY DOMAIN-CONTAINING PROTEIN 3"/>
    <property type="match status" value="1"/>
</dbReference>
<dbReference type="SUPFAM" id="SSF103473">
    <property type="entry name" value="MFS general substrate transporter"/>
    <property type="match status" value="1"/>
</dbReference>
<accession>A0A5B8XQ63</accession>
<dbReference type="InterPro" id="IPR011701">
    <property type="entry name" value="MFS"/>
</dbReference>
<dbReference type="EMBL" id="CP042467">
    <property type="protein sequence ID" value="QED27654.1"/>
    <property type="molecule type" value="Genomic_DNA"/>
</dbReference>
<feature type="transmembrane region" description="Helical" evidence="6">
    <location>
        <begin position="287"/>
        <end position="306"/>
    </location>
</feature>
<dbReference type="PANTHER" id="PTHR12778">
    <property type="entry name" value="SOLUTE CARRIER FAMILY 33 ACETYL-COA TRANSPORTER -RELATED"/>
    <property type="match status" value="1"/>
</dbReference>
<feature type="transmembrane region" description="Helical" evidence="6">
    <location>
        <begin position="81"/>
        <end position="99"/>
    </location>
</feature>
<feature type="transmembrane region" description="Helical" evidence="6">
    <location>
        <begin position="312"/>
        <end position="338"/>
    </location>
</feature>
<evidence type="ECO:0000256" key="3">
    <source>
        <dbReference type="ARBA" id="ARBA00022692"/>
    </source>
</evidence>
<dbReference type="GO" id="GO:0016020">
    <property type="term" value="C:membrane"/>
    <property type="evidence" value="ECO:0007669"/>
    <property type="project" value="UniProtKB-SubCell"/>
</dbReference>
<protein>
    <submittedName>
        <fullName evidence="8">MFS transporter</fullName>
    </submittedName>
</protein>
<keyword evidence="3 6" id="KW-0812">Transmembrane</keyword>
<keyword evidence="5 6" id="KW-0472">Membrane</keyword>
<proteinExistence type="predicted"/>
<dbReference type="KEGG" id="bbae:FRD01_10490"/>
<gene>
    <name evidence="8" type="ORF">FRD01_10490</name>
</gene>
<evidence type="ECO:0000256" key="1">
    <source>
        <dbReference type="ARBA" id="ARBA00004141"/>
    </source>
</evidence>
<dbReference type="OrthoDB" id="9787815at2"/>
<dbReference type="GO" id="GO:0022857">
    <property type="term" value="F:transmembrane transporter activity"/>
    <property type="evidence" value="ECO:0007669"/>
    <property type="project" value="InterPro"/>
</dbReference>
<evidence type="ECO:0000256" key="5">
    <source>
        <dbReference type="ARBA" id="ARBA00023136"/>
    </source>
</evidence>
<feature type="transmembrane region" description="Helical" evidence="6">
    <location>
        <begin position="41"/>
        <end position="61"/>
    </location>
</feature>
<dbReference type="Gene3D" id="1.20.1250.20">
    <property type="entry name" value="MFS general substrate transporter like domains"/>
    <property type="match status" value="2"/>
</dbReference>
<dbReference type="Proteomes" id="UP000321595">
    <property type="component" value="Chromosome"/>
</dbReference>
<feature type="transmembrane region" description="Helical" evidence="6">
    <location>
        <begin position="350"/>
        <end position="372"/>
    </location>
</feature>
<feature type="transmembrane region" description="Helical" evidence="6">
    <location>
        <begin position="378"/>
        <end position="396"/>
    </location>
</feature>
<evidence type="ECO:0000256" key="2">
    <source>
        <dbReference type="ARBA" id="ARBA00022448"/>
    </source>
</evidence>
<keyword evidence="2" id="KW-0813">Transport</keyword>
<feature type="transmembrane region" description="Helical" evidence="6">
    <location>
        <begin position="12"/>
        <end position="29"/>
    </location>
</feature>
<evidence type="ECO:0000313" key="8">
    <source>
        <dbReference type="EMBL" id="QED27654.1"/>
    </source>
</evidence>
<keyword evidence="9" id="KW-1185">Reference proteome</keyword>
<comment type="subcellular location">
    <subcellularLocation>
        <location evidence="1">Membrane</location>
        <topology evidence="1">Multi-pass membrane protein</topology>
    </subcellularLocation>
</comment>
<evidence type="ECO:0000256" key="6">
    <source>
        <dbReference type="SAM" id="Phobius"/>
    </source>
</evidence>
<organism evidence="8 9">
    <name type="scientific">Microvenator marinus</name>
    <dbReference type="NCBI Taxonomy" id="2600177"/>
    <lineage>
        <taxon>Bacteria</taxon>
        <taxon>Deltaproteobacteria</taxon>
        <taxon>Bradymonadales</taxon>
        <taxon>Microvenatoraceae</taxon>
        <taxon>Microvenator</taxon>
    </lineage>
</organism>
<evidence type="ECO:0000256" key="4">
    <source>
        <dbReference type="ARBA" id="ARBA00022989"/>
    </source>
</evidence>
<dbReference type="InterPro" id="IPR004752">
    <property type="entry name" value="AmpG_permease/AT-1"/>
</dbReference>